<sequence>MYFYYLFLVLCASVFSQNCPLRCPACTKCDAQKGTCTEPRDFVLCSKGGVSGVCFAGTCNTGLTVSTVPVPKCKTYRCPVSGSCNLITAPDGSDCTPLNVEYESVCLGGVCNRVWLGLGEEFPLKNIGCVGKPNGVVCDTNHNLIDGETCQGGLCKFVDGTYYGYV</sequence>
<name>A0A6C0AM44_9ZZZZ</name>
<proteinExistence type="predicted"/>
<reference evidence="1" key="1">
    <citation type="journal article" date="2020" name="Nature">
        <title>Giant virus diversity and host interactions through global metagenomics.</title>
        <authorList>
            <person name="Schulz F."/>
            <person name="Roux S."/>
            <person name="Paez-Espino D."/>
            <person name="Jungbluth S."/>
            <person name="Walsh D.A."/>
            <person name="Denef V.J."/>
            <person name="McMahon K.D."/>
            <person name="Konstantinidis K.T."/>
            <person name="Eloe-Fadrosh E.A."/>
            <person name="Kyrpides N.C."/>
            <person name="Woyke T."/>
        </authorList>
    </citation>
    <scope>NUCLEOTIDE SEQUENCE</scope>
    <source>
        <strain evidence="1">GVMAG-S-1091796-13</strain>
    </source>
</reference>
<accession>A0A6C0AM44</accession>
<organism evidence="1">
    <name type="scientific">viral metagenome</name>
    <dbReference type="NCBI Taxonomy" id="1070528"/>
    <lineage>
        <taxon>unclassified sequences</taxon>
        <taxon>metagenomes</taxon>
        <taxon>organismal metagenomes</taxon>
    </lineage>
</organism>
<evidence type="ECO:0000313" key="1">
    <source>
        <dbReference type="EMBL" id="QHS80887.1"/>
    </source>
</evidence>
<dbReference type="AlphaFoldDB" id="A0A6C0AM44"/>
<protein>
    <submittedName>
        <fullName evidence="1">Uncharacterized protein</fullName>
    </submittedName>
</protein>
<dbReference type="EMBL" id="MN740725">
    <property type="protein sequence ID" value="QHS80887.1"/>
    <property type="molecule type" value="Genomic_DNA"/>
</dbReference>